<dbReference type="InterPro" id="IPR016032">
    <property type="entry name" value="Sig_transdc_resp-reg_C-effctor"/>
</dbReference>
<dbReference type="Gene3D" id="3.40.50.2300">
    <property type="match status" value="1"/>
</dbReference>
<keyword evidence="3" id="KW-0804">Transcription</keyword>
<dbReference type="PRINTS" id="PR00038">
    <property type="entry name" value="HTHLUXR"/>
</dbReference>
<organism evidence="5 6">
    <name type="scientific">Actinocorallia herbida</name>
    <dbReference type="NCBI Taxonomy" id="58109"/>
    <lineage>
        <taxon>Bacteria</taxon>
        <taxon>Bacillati</taxon>
        <taxon>Actinomycetota</taxon>
        <taxon>Actinomycetes</taxon>
        <taxon>Streptosporangiales</taxon>
        <taxon>Thermomonosporaceae</taxon>
        <taxon>Actinocorallia</taxon>
    </lineage>
</organism>
<dbReference type="OrthoDB" id="4865864at2"/>
<keyword evidence="1" id="KW-0805">Transcription regulation</keyword>
<keyword evidence="2 5" id="KW-0238">DNA-binding</keyword>
<dbReference type="SUPFAM" id="SSF46894">
    <property type="entry name" value="C-terminal effector domain of the bipartite response regulators"/>
    <property type="match status" value="1"/>
</dbReference>
<dbReference type="InterPro" id="IPR000792">
    <property type="entry name" value="Tscrpt_reg_LuxR_C"/>
</dbReference>
<evidence type="ECO:0000259" key="4">
    <source>
        <dbReference type="PROSITE" id="PS50043"/>
    </source>
</evidence>
<evidence type="ECO:0000256" key="1">
    <source>
        <dbReference type="ARBA" id="ARBA00023015"/>
    </source>
</evidence>
<dbReference type="EMBL" id="RJKE01000001">
    <property type="protein sequence ID" value="ROO89894.1"/>
    <property type="molecule type" value="Genomic_DNA"/>
</dbReference>
<accession>A0A3N1D8N4</accession>
<reference evidence="5 6" key="1">
    <citation type="submission" date="2018-11" db="EMBL/GenBank/DDBJ databases">
        <title>Sequencing the genomes of 1000 actinobacteria strains.</title>
        <authorList>
            <person name="Klenk H.-P."/>
        </authorList>
    </citation>
    <scope>NUCLEOTIDE SEQUENCE [LARGE SCALE GENOMIC DNA]</scope>
    <source>
        <strain evidence="5 6">DSM 44254</strain>
    </source>
</reference>
<evidence type="ECO:0000313" key="5">
    <source>
        <dbReference type="EMBL" id="ROO89894.1"/>
    </source>
</evidence>
<dbReference type="AlphaFoldDB" id="A0A3N1D8N4"/>
<keyword evidence="6" id="KW-1185">Reference proteome</keyword>
<dbReference type="PROSITE" id="PS50043">
    <property type="entry name" value="HTH_LUXR_2"/>
    <property type="match status" value="1"/>
</dbReference>
<dbReference type="GO" id="GO:0006355">
    <property type="term" value="P:regulation of DNA-templated transcription"/>
    <property type="evidence" value="ECO:0007669"/>
    <property type="project" value="InterPro"/>
</dbReference>
<dbReference type="SMART" id="SM00421">
    <property type="entry name" value="HTH_LUXR"/>
    <property type="match status" value="1"/>
</dbReference>
<dbReference type="Pfam" id="PF00196">
    <property type="entry name" value="GerE"/>
    <property type="match status" value="1"/>
</dbReference>
<dbReference type="RefSeq" id="WP_148086225.1">
    <property type="nucleotide sequence ID" value="NZ_RJKE01000001.1"/>
</dbReference>
<dbReference type="PANTHER" id="PTHR44688:SF16">
    <property type="entry name" value="DNA-BINDING TRANSCRIPTIONAL ACTIVATOR DEVR_DOSR"/>
    <property type="match status" value="1"/>
</dbReference>
<comment type="caution">
    <text evidence="5">The sequence shown here is derived from an EMBL/GenBank/DDBJ whole genome shotgun (WGS) entry which is preliminary data.</text>
</comment>
<feature type="domain" description="HTH luxR-type" evidence="4">
    <location>
        <begin position="156"/>
        <end position="221"/>
    </location>
</feature>
<evidence type="ECO:0000256" key="2">
    <source>
        <dbReference type="ARBA" id="ARBA00023125"/>
    </source>
</evidence>
<evidence type="ECO:0000313" key="6">
    <source>
        <dbReference type="Proteomes" id="UP000272400"/>
    </source>
</evidence>
<gene>
    <name evidence="5" type="ORF">EDD29_7604</name>
</gene>
<sequence length="225" mass="23824">MSSVAVGVRVVERNPVLELGVAALLRGAAGIELVADRAARPVREGGGEEKGDGEEEEGEAAVVVVGLEGPRGLAEVERLAAVHKVVVLAPEESPALLVRALRAGAHAVLAHGHFGAAELAEAVAAAAQSRGYLSPPVATALVDWLHGGSPEAPGRTRGFGHSLTPREAEVMELIARGWSNRRIASELYISEKTVKNHVHQIYRRLKADDREHAVARWRVLGPARS</sequence>
<evidence type="ECO:0000256" key="3">
    <source>
        <dbReference type="ARBA" id="ARBA00023163"/>
    </source>
</evidence>
<dbReference type="PANTHER" id="PTHR44688">
    <property type="entry name" value="DNA-BINDING TRANSCRIPTIONAL ACTIVATOR DEVR_DOSR"/>
    <property type="match status" value="1"/>
</dbReference>
<name>A0A3N1D8N4_9ACTN</name>
<dbReference type="Proteomes" id="UP000272400">
    <property type="component" value="Unassembled WGS sequence"/>
</dbReference>
<proteinExistence type="predicted"/>
<protein>
    <submittedName>
        <fullName evidence="5">DNA-binding NarL/FixJ family response regulator</fullName>
    </submittedName>
</protein>
<dbReference type="GO" id="GO:0003677">
    <property type="term" value="F:DNA binding"/>
    <property type="evidence" value="ECO:0007669"/>
    <property type="project" value="UniProtKB-KW"/>
</dbReference>
<dbReference type="CDD" id="cd06170">
    <property type="entry name" value="LuxR_C_like"/>
    <property type="match status" value="1"/>
</dbReference>